<protein>
    <submittedName>
        <fullName evidence="3">Calponin-homology (CH) domain-containing protein</fullName>
    </submittedName>
</protein>
<dbReference type="Proteomes" id="UP000035642">
    <property type="component" value="Unassembled WGS sequence"/>
</dbReference>
<accession>A0A0K0DHR8</accession>
<evidence type="ECO:0000313" key="3">
    <source>
        <dbReference type="WBParaSite" id="ACAC_0001076801-mRNA-1"/>
    </source>
</evidence>
<organism evidence="2 3">
    <name type="scientific">Angiostrongylus cantonensis</name>
    <name type="common">Rat lungworm</name>
    <dbReference type="NCBI Taxonomy" id="6313"/>
    <lineage>
        <taxon>Eukaryota</taxon>
        <taxon>Metazoa</taxon>
        <taxon>Ecdysozoa</taxon>
        <taxon>Nematoda</taxon>
        <taxon>Chromadorea</taxon>
        <taxon>Rhabditida</taxon>
        <taxon>Rhabditina</taxon>
        <taxon>Rhabditomorpha</taxon>
        <taxon>Strongyloidea</taxon>
        <taxon>Metastrongylidae</taxon>
        <taxon>Angiostrongylus</taxon>
    </lineage>
</organism>
<feature type="compositionally biased region" description="Polar residues" evidence="1">
    <location>
        <begin position="8"/>
        <end position="26"/>
    </location>
</feature>
<reference evidence="3" key="2">
    <citation type="submission" date="2017-02" db="UniProtKB">
        <authorList>
            <consortium name="WormBaseParasite"/>
        </authorList>
    </citation>
    <scope>IDENTIFICATION</scope>
</reference>
<dbReference type="WBParaSite" id="ACAC_0001076801-mRNA-1">
    <property type="protein sequence ID" value="ACAC_0001076801-mRNA-1"/>
    <property type="gene ID" value="ACAC_0001076801"/>
</dbReference>
<sequence>LGAPVMSQPATGSVRKSSASSTQSDTKAIVKQKVAVMEYPGSENVSPHGKPIERHVNRNIPLNKSSLFEKLDENISKMERTEITKNKSGEKRPAKEIYLSKSKFIPGAVPKEGGGNNSLAVGGNVPSAKSRSAIQARFEYAYGYVPNFGARTLNSNAATKQQNAGRIDWTAK</sequence>
<keyword evidence="2" id="KW-1185">Reference proteome</keyword>
<dbReference type="AlphaFoldDB" id="A0A0K0DHR8"/>
<reference evidence="2" key="1">
    <citation type="submission" date="2012-09" db="EMBL/GenBank/DDBJ databases">
        <authorList>
            <person name="Martin A.A."/>
        </authorList>
    </citation>
    <scope>NUCLEOTIDE SEQUENCE</scope>
</reference>
<evidence type="ECO:0000313" key="2">
    <source>
        <dbReference type="Proteomes" id="UP000035642"/>
    </source>
</evidence>
<feature type="region of interest" description="Disordered" evidence="1">
    <location>
        <begin position="1"/>
        <end position="26"/>
    </location>
</feature>
<proteinExistence type="predicted"/>
<evidence type="ECO:0000256" key="1">
    <source>
        <dbReference type="SAM" id="MobiDB-lite"/>
    </source>
</evidence>
<dbReference type="STRING" id="6313.A0A0K0DHR8"/>
<name>A0A0K0DHR8_ANGCA</name>